<accession>A0ABV6ELJ0</accession>
<dbReference type="PROSITE" id="PS50192">
    <property type="entry name" value="T_SNARE"/>
    <property type="match status" value="1"/>
</dbReference>
<dbReference type="SUPFAM" id="SSF58104">
    <property type="entry name" value="Methyl-accepting chemotaxis protein (MCP) signaling domain"/>
    <property type="match status" value="1"/>
</dbReference>
<dbReference type="RefSeq" id="WP_378383567.1">
    <property type="nucleotide sequence ID" value="NZ_JBHLWM010000001.1"/>
</dbReference>
<dbReference type="InterPro" id="IPR000727">
    <property type="entry name" value="T_SNARE_dom"/>
</dbReference>
<dbReference type="PANTHER" id="PTHR32089">
    <property type="entry name" value="METHYL-ACCEPTING CHEMOTAXIS PROTEIN MCPB"/>
    <property type="match status" value="1"/>
</dbReference>
<protein>
    <submittedName>
        <fullName evidence="11">Methyl-accepting chemotaxis protein</fullName>
    </submittedName>
</protein>
<dbReference type="Pfam" id="PF00672">
    <property type="entry name" value="HAMP"/>
    <property type="match status" value="1"/>
</dbReference>
<evidence type="ECO:0000256" key="5">
    <source>
        <dbReference type="PROSITE-ProRule" id="PRU00284"/>
    </source>
</evidence>
<evidence type="ECO:0000259" key="9">
    <source>
        <dbReference type="PROSITE" id="PS50192"/>
    </source>
</evidence>
<dbReference type="CDD" id="cd06225">
    <property type="entry name" value="HAMP"/>
    <property type="match status" value="1"/>
</dbReference>
<feature type="coiled-coil region" evidence="6">
    <location>
        <begin position="341"/>
        <end position="375"/>
    </location>
</feature>
<organism evidence="11 12">
    <name type="scientific">Rhodopseudomonas telluris</name>
    <dbReference type="NCBI Taxonomy" id="644215"/>
    <lineage>
        <taxon>Bacteria</taxon>
        <taxon>Pseudomonadati</taxon>
        <taxon>Pseudomonadota</taxon>
        <taxon>Alphaproteobacteria</taxon>
        <taxon>Hyphomicrobiales</taxon>
        <taxon>Nitrobacteraceae</taxon>
        <taxon>Rhodopseudomonas</taxon>
    </lineage>
</organism>
<keyword evidence="3 5" id="KW-0807">Transducer</keyword>
<comment type="caution">
    <text evidence="11">The sequence shown here is derived from an EMBL/GenBank/DDBJ whole genome shotgun (WGS) entry which is preliminary data.</text>
</comment>
<name>A0ABV6ELJ0_9BRAD</name>
<keyword evidence="2" id="KW-1003">Cell membrane</keyword>
<evidence type="ECO:0000256" key="1">
    <source>
        <dbReference type="ARBA" id="ARBA00004429"/>
    </source>
</evidence>
<evidence type="ECO:0000313" key="12">
    <source>
        <dbReference type="Proteomes" id="UP001589775"/>
    </source>
</evidence>
<dbReference type="SUPFAM" id="SSF158472">
    <property type="entry name" value="HAMP domain-like"/>
    <property type="match status" value="1"/>
</dbReference>
<evidence type="ECO:0000256" key="4">
    <source>
        <dbReference type="ARBA" id="ARBA00029447"/>
    </source>
</evidence>
<feature type="domain" description="Methyl-accepting transducer" evidence="8">
    <location>
        <begin position="392"/>
        <end position="635"/>
    </location>
</feature>
<dbReference type="Gene3D" id="1.10.287.950">
    <property type="entry name" value="Methyl-accepting chemotaxis protein"/>
    <property type="match status" value="1"/>
</dbReference>
<comment type="subcellular location">
    <subcellularLocation>
        <location evidence="1">Cell inner membrane</location>
        <topology evidence="1">Multi-pass membrane protein</topology>
    </subcellularLocation>
</comment>
<evidence type="ECO:0000259" key="8">
    <source>
        <dbReference type="PROSITE" id="PS50111"/>
    </source>
</evidence>
<evidence type="ECO:0000256" key="3">
    <source>
        <dbReference type="ARBA" id="ARBA00023224"/>
    </source>
</evidence>
<dbReference type="PANTHER" id="PTHR32089:SF112">
    <property type="entry name" value="LYSOZYME-LIKE PROTEIN-RELATED"/>
    <property type="match status" value="1"/>
</dbReference>
<dbReference type="PRINTS" id="PR00260">
    <property type="entry name" value="CHEMTRNSDUCR"/>
</dbReference>
<dbReference type="PROSITE" id="PS50111">
    <property type="entry name" value="CHEMOTAXIS_TRANSDUC_2"/>
    <property type="match status" value="1"/>
</dbReference>
<evidence type="ECO:0000313" key="11">
    <source>
        <dbReference type="EMBL" id="MFC0239087.1"/>
    </source>
</evidence>
<evidence type="ECO:0000256" key="6">
    <source>
        <dbReference type="SAM" id="Coils"/>
    </source>
</evidence>
<dbReference type="Gene3D" id="6.10.340.10">
    <property type="match status" value="1"/>
</dbReference>
<dbReference type="InterPro" id="IPR004089">
    <property type="entry name" value="MCPsignal_dom"/>
</dbReference>
<dbReference type="PROSITE" id="PS50885">
    <property type="entry name" value="HAMP"/>
    <property type="match status" value="1"/>
</dbReference>
<dbReference type="SMART" id="SM01358">
    <property type="entry name" value="HBM"/>
    <property type="match status" value="1"/>
</dbReference>
<dbReference type="Pfam" id="PF00015">
    <property type="entry name" value="MCPsignal"/>
    <property type="match status" value="1"/>
</dbReference>
<dbReference type="EMBL" id="JBHLWM010000001">
    <property type="protein sequence ID" value="MFC0239087.1"/>
    <property type="molecule type" value="Genomic_DNA"/>
</dbReference>
<dbReference type="SMART" id="SM00304">
    <property type="entry name" value="HAMP"/>
    <property type="match status" value="1"/>
</dbReference>
<dbReference type="InterPro" id="IPR032255">
    <property type="entry name" value="HBM"/>
</dbReference>
<keyword evidence="12" id="KW-1185">Reference proteome</keyword>
<evidence type="ECO:0000259" key="10">
    <source>
        <dbReference type="PROSITE" id="PS50885"/>
    </source>
</evidence>
<keyword evidence="6" id="KW-0175">Coiled coil</keyword>
<reference evidence="11 12" key="1">
    <citation type="submission" date="2024-09" db="EMBL/GenBank/DDBJ databases">
        <authorList>
            <person name="Sun Q."/>
            <person name="Mori K."/>
        </authorList>
    </citation>
    <scope>NUCLEOTIDE SEQUENCE [LARGE SCALE GENOMIC DNA]</scope>
    <source>
        <strain evidence="11 12">KCTC 23279</strain>
    </source>
</reference>
<keyword evidence="7" id="KW-0472">Membrane</keyword>
<keyword evidence="7" id="KW-1133">Transmembrane helix</keyword>
<dbReference type="InterPro" id="IPR004090">
    <property type="entry name" value="Chemotax_Me-accpt_rcpt"/>
</dbReference>
<feature type="domain" description="T-SNARE coiled-coil homology" evidence="9">
    <location>
        <begin position="551"/>
        <end position="613"/>
    </location>
</feature>
<gene>
    <name evidence="11" type="ORF">ACFFJ6_01350</name>
</gene>
<feature type="domain" description="HAMP" evidence="10">
    <location>
        <begin position="304"/>
        <end position="357"/>
    </location>
</feature>
<sequence>MLRLRLSHKINSIAAVGILGVLALGALYMIGNATEQAALTQDERARSLGDRNMRMQIAMLEQRRAEKNFMIRKEEKYVAQYREIGDTIKALIDDMIRHAEAAGQQDLAGNLKTIQAGYRDYDEYFGQLAAAQTRLGLTENLGLEGGLRKSVRDIESALGNLDEPKLTATVLMMRRHEKDFMLRRNPKYADDMKQRAAQFSTQLAASDLSAATKAELTQKFDAYQRDFAAWVESARAITEAEAAMVKSFRAIEPVVVGVATTIRQAGERAQAAAAVARETTTQRMQIAIVLIILAVSALGLLIGRSVSHPLKGLTGGLKELGAGNFDVVLPGLNRTDEIGDMAQAVESFKILAQEKARAEAEAKAEQDRLAAEQRRRDMHRLADQFEGAVGEIVETVSSASTELEASATTLSSTAQHAQQFTVLVASASEEASTNVQSVASAAEEMSSSVNEISRQVQESARIAAEAVSQAQETNERVSHLSEAAARIGDVVELINTIAGQTNLLALNATIEAARAGDAGRGFAVVASEVKILAEQTAKATEQISQQVGSIQSATDQSVASIRGIGTTISRMSEIAATIASAVEEQGAATQEISRNVHHAAEGAHQVSVNIVEVQRGAGETGSASAQVLTAAHSLSHDSTRLKDEVARFLRTVRAG</sequence>
<feature type="transmembrane region" description="Helical" evidence="7">
    <location>
        <begin position="12"/>
        <end position="31"/>
    </location>
</feature>
<dbReference type="InterPro" id="IPR003660">
    <property type="entry name" value="HAMP_dom"/>
</dbReference>
<proteinExistence type="inferred from homology"/>
<keyword evidence="2" id="KW-0997">Cell inner membrane</keyword>
<comment type="similarity">
    <text evidence="4">Belongs to the methyl-accepting chemotaxis (MCP) protein family.</text>
</comment>
<dbReference type="SMART" id="SM00283">
    <property type="entry name" value="MA"/>
    <property type="match status" value="1"/>
</dbReference>
<keyword evidence="7" id="KW-0812">Transmembrane</keyword>
<feature type="transmembrane region" description="Helical" evidence="7">
    <location>
        <begin position="284"/>
        <end position="303"/>
    </location>
</feature>
<evidence type="ECO:0000256" key="7">
    <source>
        <dbReference type="SAM" id="Phobius"/>
    </source>
</evidence>
<evidence type="ECO:0000256" key="2">
    <source>
        <dbReference type="ARBA" id="ARBA00022519"/>
    </source>
</evidence>
<dbReference type="Proteomes" id="UP001589775">
    <property type="component" value="Unassembled WGS sequence"/>
</dbReference>